<feature type="transmembrane region" description="Helical" evidence="1">
    <location>
        <begin position="85"/>
        <end position="105"/>
    </location>
</feature>
<evidence type="ECO:0000256" key="1">
    <source>
        <dbReference type="SAM" id="Phobius"/>
    </source>
</evidence>
<reference evidence="2" key="2">
    <citation type="submission" date="2022-10" db="EMBL/GenBank/DDBJ databases">
        <authorList>
            <consortium name="ENA_rothamsted_submissions"/>
            <consortium name="culmorum"/>
            <person name="King R."/>
        </authorList>
    </citation>
    <scope>NUCLEOTIDE SEQUENCE</scope>
</reference>
<gene>
    <name evidence="2" type="ORF">CHIRRI_LOCUS5871</name>
</gene>
<dbReference type="PANTHER" id="PTHR35270">
    <property type="entry name" value="FUSELESS, ISOFORM A"/>
    <property type="match status" value="1"/>
</dbReference>
<feature type="transmembrane region" description="Helical" evidence="1">
    <location>
        <begin position="18"/>
        <end position="42"/>
    </location>
</feature>
<feature type="transmembrane region" description="Helical" evidence="1">
    <location>
        <begin position="207"/>
        <end position="228"/>
    </location>
</feature>
<keyword evidence="3" id="KW-1185">Reference proteome</keyword>
<feature type="transmembrane region" description="Helical" evidence="1">
    <location>
        <begin position="273"/>
        <end position="302"/>
    </location>
</feature>
<dbReference type="OrthoDB" id="7771775at2759"/>
<feature type="transmembrane region" description="Helical" evidence="1">
    <location>
        <begin position="125"/>
        <end position="145"/>
    </location>
</feature>
<dbReference type="InterPro" id="IPR032751">
    <property type="entry name" value="Fuseless"/>
</dbReference>
<reference evidence="2" key="1">
    <citation type="submission" date="2022-01" db="EMBL/GenBank/DDBJ databases">
        <authorList>
            <person name="King R."/>
        </authorList>
    </citation>
    <scope>NUCLEOTIDE SEQUENCE</scope>
</reference>
<proteinExistence type="predicted"/>
<evidence type="ECO:0000313" key="2">
    <source>
        <dbReference type="EMBL" id="CAG9802966.1"/>
    </source>
</evidence>
<evidence type="ECO:0000313" key="3">
    <source>
        <dbReference type="Proteomes" id="UP001153620"/>
    </source>
</evidence>
<dbReference type="PROSITE" id="PS51257">
    <property type="entry name" value="PROKAR_LIPOPROTEIN"/>
    <property type="match status" value="1"/>
</dbReference>
<dbReference type="Pfam" id="PF15993">
    <property type="entry name" value="Fuseless"/>
    <property type="match status" value="1"/>
</dbReference>
<dbReference type="Proteomes" id="UP001153620">
    <property type="component" value="Chromosome 2"/>
</dbReference>
<protein>
    <submittedName>
        <fullName evidence="2">Uncharacterized protein</fullName>
    </submittedName>
</protein>
<feature type="transmembrane region" description="Helical" evidence="1">
    <location>
        <begin position="166"/>
        <end position="187"/>
    </location>
</feature>
<keyword evidence="1" id="KW-0472">Membrane</keyword>
<accession>A0A9N9RQJ4</accession>
<feature type="transmembrane region" description="Helical" evidence="1">
    <location>
        <begin position="48"/>
        <end position="64"/>
    </location>
</feature>
<keyword evidence="1" id="KW-0812">Transmembrane</keyword>
<feature type="transmembrane region" description="Helical" evidence="1">
    <location>
        <begin position="240"/>
        <end position="261"/>
    </location>
</feature>
<keyword evidence="1" id="KW-1133">Transmembrane helix</keyword>
<dbReference type="AlphaFoldDB" id="A0A9N9RQJ4"/>
<name>A0A9N9RQJ4_9DIPT</name>
<sequence>MILNSVKKIVITVLDHGFLYFIITPLIVILWFSCWSIMDYLLTDCHNTSVLVAFGGQFLLLFFYDETKMLLNMDNKIISTLVPPIYGIICGIVMICFWRFSWIFFDEIVMNDDTSLVLNIVQNSLILMGFKVFVNTISVPFIARFNPNEPMPQSITYFGKSKVDGIFTFVHDCICTILITGLIVFIWRDLWMIANLKIYPYNDYYSTIASLLIGYTVAIICFLIHPTINFLCEMFIDFKVLYRNIHAGFCLVATINIWRGYWMLFTFLANGSIYITSTLCLSSLALLIIMGNSDCLAFAALLTDGNRIRFQHHYISSLLSPITITASNSTPENTKEPNV</sequence>
<dbReference type="EMBL" id="OU895878">
    <property type="protein sequence ID" value="CAG9802966.1"/>
    <property type="molecule type" value="Genomic_DNA"/>
</dbReference>
<organism evidence="2 3">
    <name type="scientific">Chironomus riparius</name>
    <dbReference type="NCBI Taxonomy" id="315576"/>
    <lineage>
        <taxon>Eukaryota</taxon>
        <taxon>Metazoa</taxon>
        <taxon>Ecdysozoa</taxon>
        <taxon>Arthropoda</taxon>
        <taxon>Hexapoda</taxon>
        <taxon>Insecta</taxon>
        <taxon>Pterygota</taxon>
        <taxon>Neoptera</taxon>
        <taxon>Endopterygota</taxon>
        <taxon>Diptera</taxon>
        <taxon>Nematocera</taxon>
        <taxon>Chironomoidea</taxon>
        <taxon>Chironomidae</taxon>
        <taxon>Chironominae</taxon>
        <taxon>Chironomus</taxon>
    </lineage>
</organism>
<dbReference type="PANTHER" id="PTHR35270:SF2">
    <property type="entry name" value="FUSELESS, ISOFORM A"/>
    <property type="match status" value="1"/>
</dbReference>